<keyword evidence="8 13" id="KW-0413">Isomerase</keyword>
<keyword evidence="14" id="KW-1185">Reference proteome</keyword>
<dbReference type="Proteomes" id="UP000324678">
    <property type="component" value="Chromosome"/>
</dbReference>
<dbReference type="EMBL" id="CP043505">
    <property type="protein sequence ID" value="QEO13564.1"/>
    <property type="molecule type" value="Genomic_DNA"/>
</dbReference>
<dbReference type="GO" id="GO:0033499">
    <property type="term" value="P:galactose catabolic process via UDP-galactose, Leloir pathway"/>
    <property type="evidence" value="ECO:0007669"/>
    <property type="project" value="TreeGrafter"/>
</dbReference>
<comment type="pathway">
    <text evidence="3">Carbohydrate metabolism; galactose metabolism.</text>
</comment>
<dbReference type="SUPFAM" id="SSF51735">
    <property type="entry name" value="NAD(P)-binding Rossmann-fold domains"/>
    <property type="match status" value="1"/>
</dbReference>
<accession>A0A5C1YBW2</accession>
<dbReference type="AlphaFoldDB" id="A0A5C1YBW2"/>
<evidence type="ECO:0000256" key="7">
    <source>
        <dbReference type="ARBA" id="ARBA00023027"/>
    </source>
</evidence>
<comment type="similarity">
    <text evidence="4">Belongs to the NAD(P)-dependent epimerase/dehydratase family.</text>
</comment>
<keyword evidence="7" id="KW-0520">NAD</keyword>
<proteinExistence type="inferred from homology"/>
<gene>
    <name evidence="13" type="primary">galE</name>
    <name evidence="13" type="ORF">FLP10_03370</name>
</gene>
<dbReference type="Gene3D" id="3.90.25.10">
    <property type="entry name" value="UDP-galactose 4-epimerase, domain 1"/>
    <property type="match status" value="1"/>
</dbReference>
<dbReference type="InterPro" id="IPR005886">
    <property type="entry name" value="UDP_G4E"/>
</dbReference>
<evidence type="ECO:0000256" key="5">
    <source>
        <dbReference type="ARBA" id="ARBA00013189"/>
    </source>
</evidence>
<dbReference type="InterPro" id="IPR036291">
    <property type="entry name" value="NAD(P)-bd_dom_sf"/>
</dbReference>
<sequence length="327" mass="35140">MGVLVTGGAGYIGAHVVRLLADAGRGVVVVDDLSTGRRQRVGAVATEHLDLVAPGALERLARVLREHEVDAVIHFAAKKRADESVRRPAWYYRQNVGGLVTVLGAMADAGVDRFVFSSSAAVYGDTPSGRVDESAPTRPMNPYGETKLVGEWLARAEAAARPMRFAALRYFNVAGAGWDDLGDPGVDNLVTRVLARVRDGLVPQVFGADYPTPDGSGVRDYVHVLDLAEAHVAALDYLDRERRAFDVFNVGRGAGASVLEVIDALGRAVGRRLDREVVGRRAGDPASVVADVERIARELGWRARFDLDEIARSAVAAARYADPHARP</sequence>
<dbReference type="InterPro" id="IPR001509">
    <property type="entry name" value="Epimerase_deHydtase"/>
</dbReference>
<dbReference type="GO" id="GO:0003978">
    <property type="term" value="F:UDP-glucose 4-epimerase activity"/>
    <property type="evidence" value="ECO:0007669"/>
    <property type="project" value="UniProtKB-EC"/>
</dbReference>
<dbReference type="NCBIfam" id="TIGR01179">
    <property type="entry name" value="galE"/>
    <property type="match status" value="1"/>
</dbReference>
<feature type="domain" description="NAD-dependent epimerase/dehydratase" evidence="12">
    <location>
        <begin position="3"/>
        <end position="251"/>
    </location>
</feature>
<evidence type="ECO:0000259" key="12">
    <source>
        <dbReference type="Pfam" id="PF01370"/>
    </source>
</evidence>
<dbReference type="RefSeq" id="WP_149159587.1">
    <property type="nucleotide sequence ID" value="NZ_CP043505.1"/>
</dbReference>
<protein>
    <recommendedName>
        <fullName evidence="6">UDP-glucose 4-epimerase</fullName>
        <ecNumber evidence="5">5.1.3.2</ecNumber>
    </recommendedName>
    <alternativeName>
        <fullName evidence="11">Galactowaldenase</fullName>
    </alternativeName>
    <alternativeName>
        <fullName evidence="10">UDP-galactose 4-epimerase</fullName>
    </alternativeName>
</protein>
<evidence type="ECO:0000256" key="1">
    <source>
        <dbReference type="ARBA" id="ARBA00000083"/>
    </source>
</evidence>
<dbReference type="Pfam" id="PF01370">
    <property type="entry name" value="Epimerase"/>
    <property type="match status" value="1"/>
</dbReference>
<name>A0A5C1YBW2_9MICO</name>
<comment type="catalytic activity">
    <reaction evidence="1">
        <text>UDP-alpha-D-glucose = UDP-alpha-D-galactose</text>
        <dbReference type="Rhea" id="RHEA:22168"/>
        <dbReference type="ChEBI" id="CHEBI:58885"/>
        <dbReference type="ChEBI" id="CHEBI:66914"/>
        <dbReference type="EC" id="5.1.3.2"/>
    </reaction>
</comment>
<evidence type="ECO:0000256" key="6">
    <source>
        <dbReference type="ARBA" id="ARBA00018569"/>
    </source>
</evidence>
<dbReference type="UniPathway" id="UPA00214"/>
<dbReference type="PANTHER" id="PTHR43725:SF53">
    <property type="entry name" value="UDP-ARABINOSE 4-EPIMERASE 1"/>
    <property type="match status" value="1"/>
</dbReference>
<dbReference type="EC" id="5.1.3.2" evidence="5"/>
<evidence type="ECO:0000256" key="11">
    <source>
        <dbReference type="ARBA" id="ARBA00033067"/>
    </source>
</evidence>
<dbReference type="PANTHER" id="PTHR43725">
    <property type="entry name" value="UDP-GLUCOSE 4-EPIMERASE"/>
    <property type="match status" value="1"/>
</dbReference>
<evidence type="ECO:0000256" key="3">
    <source>
        <dbReference type="ARBA" id="ARBA00004947"/>
    </source>
</evidence>
<dbReference type="OrthoDB" id="9801785at2"/>
<dbReference type="Gene3D" id="3.40.50.720">
    <property type="entry name" value="NAD(P)-binding Rossmann-like Domain"/>
    <property type="match status" value="1"/>
</dbReference>
<evidence type="ECO:0000256" key="10">
    <source>
        <dbReference type="ARBA" id="ARBA00031367"/>
    </source>
</evidence>
<evidence type="ECO:0000313" key="13">
    <source>
        <dbReference type="EMBL" id="QEO13564.1"/>
    </source>
</evidence>
<evidence type="ECO:0000313" key="14">
    <source>
        <dbReference type="Proteomes" id="UP000324678"/>
    </source>
</evidence>
<evidence type="ECO:0000256" key="2">
    <source>
        <dbReference type="ARBA" id="ARBA00001911"/>
    </source>
</evidence>
<comment type="cofactor">
    <cofactor evidence="2">
        <name>NAD(+)</name>
        <dbReference type="ChEBI" id="CHEBI:57540"/>
    </cofactor>
</comment>
<keyword evidence="9" id="KW-0119">Carbohydrate metabolism</keyword>
<evidence type="ECO:0000256" key="9">
    <source>
        <dbReference type="ARBA" id="ARBA00023277"/>
    </source>
</evidence>
<dbReference type="KEGG" id="ail:FLP10_03370"/>
<reference evidence="13 14" key="1">
    <citation type="submission" date="2019-09" db="EMBL/GenBank/DDBJ databases">
        <title>Genome sequencing of strain KACC 19306.</title>
        <authorList>
            <person name="Heo J."/>
            <person name="Kim S.-J."/>
            <person name="Kim J.-S."/>
            <person name="Hong S.-B."/>
            <person name="Kwon S.-W."/>
        </authorList>
    </citation>
    <scope>NUCLEOTIDE SEQUENCE [LARGE SCALE GENOMIC DNA]</scope>
    <source>
        <strain evidence="13 14">KACC 19306</strain>
    </source>
</reference>
<evidence type="ECO:0000256" key="8">
    <source>
        <dbReference type="ARBA" id="ARBA00023235"/>
    </source>
</evidence>
<evidence type="ECO:0000256" key="4">
    <source>
        <dbReference type="ARBA" id="ARBA00007637"/>
    </source>
</evidence>
<organism evidence="13 14">
    <name type="scientific">Agromyces intestinalis</name>
    <dbReference type="NCBI Taxonomy" id="2592652"/>
    <lineage>
        <taxon>Bacteria</taxon>
        <taxon>Bacillati</taxon>
        <taxon>Actinomycetota</taxon>
        <taxon>Actinomycetes</taxon>
        <taxon>Micrococcales</taxon>
        <taxon>Microbacteriaceae</taxon>
        <taxon>Agromyces</taxon>
    </lineage>
</organism>